<evidence type="ECO:0000313" key="7">
    <source>
        <dbReference type="Proteomes" id="UP000432089"/>
    </source>
</evidence>
<dbReference type="AlphaFoldDB" id="A0A7V7U1Q5"/>
<dbReference type="PANTHER" id="PTHR30061">
    <property type="entry name" value="MALTOSE-BINDING PERIPLASMIC PROTEIN"/>
    <property type="match status" value="1"/>
</dbReference>
<sequence>MSASKARRRSSPISNAPSRPRRDDINGKRRGSMIKTFLAGALGLALMSGTALADTTLKLVEVITSPARTETLKGLVAKFEQANPGTKVEITSLPWGEAFEKFATMYSAGDTPDVMEMPDTWVALYAKNGALESLEPYLAKWQYTSGLNDRALQFGRSTDGKTAYMLPYGFYMQAMFYNKKLFKDAGIAEPPKTLPEFLDASRKLKAIGKAGYCQRGGRGGLNDWTIFSNAVSGNNTFFKDDGTSTFADPDKVKGLAFLIDYYKEGLSPKDSINWAFNEQVAGFYSGTCAMLNQDPDALIAIDEKMKPEDYGVVPIPKGEAGKAFPVIGFAGWSMFANSSNKEASWKLIEALESPEPNVEWNKRTGALPVHKSAEKDPFYAADKFKGWFAELSDPNTVPTSLPSYLEEFAFFKDSMVVSTGQQALLGEISAEDLGKQWADYLTPAQQKFKSAQ</sequence>
<gene>
    <name evidence="6" type="ORF">F6X38_00135</name>
</gene>
<dbReference type="GO" id="GO:0015768">
    <property type="term" value="P:maltose transport"/>
    <property type="evidence" value="ECO:0007669"/>
    <property type="project" value="TreeGrafter"/>
</dbReference>
<organism evidence="6 7">
    <name type="scientific">Plantimonas leprariae</name>
    <dbReference type="NCBI Taxonomy" id="2615207"/>
    <lineage>
        <taxon>Bacteria</taxon>
        <taxon>Pseudomonadati</taxon>
        <taxon>Pseudomonadota</taxon>
        <taxon>Alphaproteobacteria</taxon>
        <taxon>Hyphomicrobiales</taxon>
        <taxon>Aurantimonadaceae</taxon>
        <taxon>Plantimonas</taxon>
    </lineage>
</organism>
<name>A0A7V7U1Q5_9HYPH</name>
<dbReference type="PANTHER" id="PTHR30061:SF50">
    <property type="entry name" value="MALTOSE_MALTODEXTRIN-BINDING PERIPLASMIC PROTEIN"/>
    <property type="match status" value="1"/>
</dbReference>
<proteinExistence type="inferred from homology"/>
<evidence type="ECO:0000256" key="2">
    <source>
        <dbReference type="ARBA" id="ARBA00022448"/>
    </source>
</evidence>
<dbReference type="Gene3D" id="3.40.190.10">
    <property type="entry name" value="Periplasmic binding protein-like II"/>
    <property type="match status" value="2"/>
</dbReference>
<comment type="similarity">
    <text evidence="1">Belongs to the bacterial solute-binding protein 1 family.</text>
</comment>
<comment type="caution">
    <text evidence="6">The sequence shown here is derived from an EMBL/GenBank/DDBJ whole genome shotgun (WGS) entry which is preliminary data.</text>
</comment>
<feature type="compositionally biased region" description="Basic residues" evidence="5">
    <location>
        <begin position="1"/>
        <end position="10"/>
    </location>
</feature>
<dbReference type="GO" id="GO:0042956">
    <property type="term" value="P:maltodextrin transmembrane transport"/>
    <property type="evidence" value="ECO:0007669"/>
    <property type="project" value="TreeGrafter"/>
</dbReference>
<dbReference type="Pfam" id="PF01547">
    <property type="entry name" value="SBP_bac_1"/>
    <property type="match status" value="1"/>
</dbReference>
<reference evidence="6 7" key="1">
    <citation type="submission" date="2019-09" db="EMBL/GenBank/DDBJ databases">
        <title>YIM 132180 draft genome.</title>
        <authorList>
            <person name="Zhang K."/>
        </authorList>
    </citation>
    <scope>NUCLEOTIDE SEQUENCE [LARGE SCALE GENOMIC DNA]</scope>
    <source>
        <strain evidence="6 7">YIM 132180</strain>
    </source>
</reference>
<evidence type="ECO:0000313" key="6">
    <source>
        <dbReference type="EMBL" id="KAB0682538.1"/>
    </source>
</evidence>
<evidence type="ECO:0000256" key="1">
    <source>
        <dbReference type="ARBA" id="ARBA00008520"/>
    </source>
</evidence>
<keyword evidence="2" id="KW-0813">Transport</keyword>
<dbReference type="InterPro" id="IPR006059">
    <property type="entry name" value="SBP"/>
</dbReference>
<accession>A0A7V7U1Q5</accession>
<feature type="region of interest" description="Disordered" evidence="5">
    <location>
        <begin position="1"/>
        <end position="29"/>
    </location>
</feature>
<evidence type="ECO:0000256" key="4">
    <source>
        <dbReference type="ARBA" id="ARBA00022764"/>
    </source>
</evidence>
<dbReference type="GO" id="GO:0055052">
    <property type="term" value="C:ATP-binding cassette (ABC) transporter complex, substrate-binding subunit-containing"/>
    <property type="evidence" value="ECO:0007669"/>
    <property type="project" value="TreeGrafter"/>
</dbReference>
<protein>
    <submittedName>
        <fullName evidence="6">Sugar ABC transporter substrate-binding protein</fullName>
    </submittedName>
</protein>
<dbReference type="SUPFAM" id="SSF53850">
    <property type="entry name" value="Periplasmic binding protein-like II"/>
    <property type="match status" value="1"/>
</dbReference>
<dbReference type="EMBL" id="VZDO01000001">
    <property type="protein sequence ID" value="KAB0682538.1"/>
    <property type="molecule type" value="Genomic_DNA"/>
</dbReference>
<keyword evidence="7" id="KW-1185">Reference proteome</keyword>
<keyword evidence="3" id="KW-0732">Signal</keyword>
<keyword evidence="4" id="KW-0574">Periplasm</keyword>
<dbReference type="GO" id="GO:1901982">
    <property type="term" value="F:maltose binding"/>
    <property type="evidence" value="ECO:0007669"/>
    <property type="project" value="TreeGrafter"/>
</dbReference>
<evidence type="ECO:0000256" key="5">
    <source>
        <dbReference type="SAM" id="MobiDB-lite"/>
    </source>
</evidence>
<evidence type="ECO:0000256" key="3">
    <source>
        <dbReference type="ARBA" id="ARBA00022729"/>
    </source>
</evidence>
<dbReference type="Proteomes" id="UP000432089">
    <property type="component" value="Unassembled WGS sequence"/>
</dbReference>
<dbReference type="CDD" id="cd13585">
    <property type="entry name" value="PBP2_TMBP_like"/>
    <property type="match status" value="1"/>
</dbReference>